<dbReference type="PATRIC" id="fig|1560234.3.peg.950"/>
<evidence type="ECO:0000313" key="1">
    <source>
        <dbReference type="EMBL" id="OBQ50188.1"/>
    </source>
</evidence>
<dbReference type="EMBL" id="JXMS01000017">
    <property type="protein sequence ID" value="OBQ50188.1"/>
    <property type="molecule type" value="Genomic_DNA"/>
</dbReference>
<accession>A0A1B7XBQ7</accession>
<reference evidence="1 2" key="1">
    <citation type="submission" date="2015-01" db="EMBL/GenBank/DDBJ databases">
        <title>Desulfovibrio sp. JC271 draft genome sequence.</title>
        <authorList>
            <person name="Shivani Y."/>
            <person name="Subhash Y."/>
            <person name="Sasikala C."/>
            <person name="Ramana C.V."/>
        </authorList>
    </citation>
    <scope>NUCLEOTIDE SEQUENCE [LARGE SCALE GENOMIC DNA]</scope>
    <source>
        <strain evidence="1 2">JC271</strain>
    </source>
</reference>
<dbReference type="STRING" id="1560234.SP90_10500"/>
<organism evidence="1 2">
    <name type="scientific">Halodesulfovibrio spirochaetisodalis</name>
    <dbReference type="NCBI Taxonomy" id="1560234"/>
    <lineage>
        <taxon>Bacteria</taxon>
        <taxon>Pseudomonadati</taxon>
        <taxon>Thermodesulfobacteriota</taxon>
        <taxon>Desulfovibrionia</taxon>
        <taxon>Desulfovibrionales</taxon>
        <taxon>Desulfovibrionaceae</taxon>
        <taxon>Halodesulfovibrio</taxon>
    </lineage>
</organism>
<protein>
    <submittedName>
        <fullName evidence="1">Uncharacterized protein</fullName>
    </submittedName>
</protein>
<name>A0A1B7XBQ7_9BACT</name>
<dbReference type="AlphaFoldDB" id="A0A1B7XBQ7"/>
<keyword evidence="2" id="KW-1185">Reference proteome</keyword>
<gene>
    <name evidence="1" type="ORF">SP90_10500</name>
</gene>
<evidence type="ECO:0000313" key="2">
    <source>
        <dbReference type="Proteomes" id="UP000091979"/>
    </source>
</evidence>
<comment type="caution">
    <text evidence="1">The sequence shown here is derived from an EMBL/GenBank/DDBJ whole genome shotgun (WGS) entry which is preliminary data.</text>
</comment>
<dbReference type="Proteomes" id="UP000091979">
    <property type="component" value="Unassembled WGS sequence"/>
</dbReference>
<sequence length="71" mass="8326">MAADINYALIQALVFGNILGVWQEVYWIPGSFERYKQTVLEITMATARNKQFQCRRYRTVSYHCAMYGILI</sequence>
<proteinExistence type="predicted"/>